<dbReference type="AlphaFoldDB" id="F2NE28"/>
<evidence type="ECO:0008006" key="4">
    <source>
        <dbReference type="Google" id="ProtNLM"/>
    </source>
</evidence>
<evidence type="ECO:0000313" key="2">
    <source>
        <dbReference type="EMBL" id="AEB10596.1"/>
    </source>
</evidence>
<dbReference type="OrthoDB" id="5362408at2"/>
<organism evidence="2 3">
    <name type="scientific">Desulfobacca acetoxidans (strain ATCC 700848 / DSM 11109 / ASRB2)</name>
    <dbReference type="NCBI Taxonomy" id="880072"/>
    <lineage>
        <taxon>Bacteria</taxon>
        <taxon>Pseudomonadati</taxon>
        <taxon>Thermodesulfobacteriota</taxon>
        <taxon>Desulfobaccia</taxon>
        <taxon>Desulfobaccales</taxon>
        <taxon>Desulfobaccaceae</taxon>
        <taxon>Desulfobacca</taxon>
    </lineage>
</organism>
<dbReference type="STRING" id="880072.Desac_2789"/>
<keyword evidence="3" id="KW-1185">Reference proteome</keyword>
<feature type="compositionally biased region" description="Polar residues" evidence="1">
    <location>
        <begin position="19"/>
        <end position="37"/>
    </location>
</feature>
<dbReference type="eggNOG" id="COG1337">
    <property type="taxonomic scope" value="Bacteria"/>
</dbReference>
<reference evidence="3" key="2">
    <citation type="submission" date="2011-03" db="EMBL/GenBank/DDBJ databases">
        <title>The complete genome of Desulfobacca acetoxidans DSM 11109.</title>
        <authorList>
            <consortium name="US DOE Joint Genome Institute (JGI-PGF)"/>
            <person name="Lucas S."/>
            <person name="Copeland A."/>
            <person name="Lapidus A."/>
            <person name="Bruce D."/>
            <person name="Goodwin L."/>
            <person name="Pitluck S."/>
            <person name="Peters L."/>
            <person name="Kyrpides N."/>
            <person name="Mavromatis K."/>
            <person name="Ivanova N."/>
            <person name="Ovchinnikova G."/>
            <person name="Teshima H."/>
            <person name="Detter J.C."/>
            <person name="Han C."/>
            <person name="Land M."/>
            <person name="Hauser L."/>
            <person name="Markowitz V."/>
            <person name="Cheng J.-F."/>
            <person name="Hugenholtz P."/>
            <person name="Woyke T."/>
            <person name="Wu D."/>
            <person name="Spring S."/>
            <person name="Schueler E."/>
            <person name="Brambilla E."/>
            <person name="Klenk H.-P."/>
            <person name="Eisen J.A."/>
        </authorList>
    </citation>
    <scope>NUCLEOTIDE SEQUENCE [LARGE SCALE GENOMIC DNA]</scope>
    <source>
        <strain evidence="3">ATCC 700848 / DSM 11109 / ASRB2</strain>
    </source>
</reference>
<name>F2NE28_DESAR</name>
<sequence>MNGKKKKKKKEGAQKYPGASQSPPAASESNFPDNNPYNFIPFGPPVRLRPAPPSHKRLQGLSGTITLHLTNETPMLVAQRVNPEDETPPKLENFKIGHKLALPGTALKGMLRSVLEAVTNACFAIFDGERLDYRMATQNALRLKAGRITKMPAHGQDGEIEEMDRAWVAMNGAPNQVKAKIKGTSQDITLARVLAGTRSGQEVWVKGRAITEYINSRGIPIRAPSGSFNLVTAVSPTRAAGFSRAIYKITAGSINNKKRDRFFVFKNPAPTYTFGNAEVEDYNKVLAGQLEEKKKRGGFVITEDQPLAVGALVYFLVEGHCAVRLSRVEIPRTRYNKSRADLLPQMFHKCTDPNNLCAACQLFGFVADVHSARGRVSVSDAEWLSGPGELDQFFPLKVLGEPHPTSYNFYLIDPTNPEQVRNYDGHPVTDTRGRINEQVTGEVQLRGRKLYFHHPRKDWAAYRCPDPQQFRKVINEVKPLKSNNTFKFRVNFRNLSEIELGLLLYCLVLEDNLRHKLGLARAVGFGTVKITCQSLQLYQDGDRYSSLETTPQDATTDLQTYIDAFKAAVATSNDEAKPFDELSNIQKLKKVLDPSQVPANPDYPGFQWYVHNRNVSLKPL</sequence>
<dbReference type="Proteomes" id="UP000000483">
    <property type="component" value="Chromosome"/>
</dbReference>
<dbReference type="NCBIfam" id="TIGR03986">
    <property type="entry name" value="TIGR03986 family CRISPR-associated RAMP protein"/>
    <property type="match status" value="1"/>
</dbReference>
<proteinExistence type="predicted"/>
<reference evidence="2 3" key="1">
    <citation type="journal article" date="2011" name="Stand. Genomic Sci.">
        <title>Complete genome sequence of the acetate-degrading sulfate reducer Desulfobacca acetoxidans type strain (ASRB2).</title>
        <authorList>
            <person name="Goker M."/>
            <person name="Teshima H."/>
            <person name="Lapidus A."/>
            <person name="Nolan M."/>
            <person name="Lucas S."/>
            <person name="Hammon N."/>
            <person name="Deshpande S."/>
            <person name="Cheng J.F."/>
            <person name="Tapia R."/>
            <person name="Han C."/>
            <person name="Goodwin L."/>
            <person name="Pitluck S."/>
            <person name="Huntemann M."/>
            <person name="Liolios K."/>
            <person name="Ivanova N."/>
            <person name="Pagani I."/>
            <person name="Mavromatis K."/>
            <person name="Ovchinikova G."/>
            <person name="Pati A."/>
            <person name="Chen A."/>
            <person name="Palaniappan K."/>
            <person name="Land M."/>
            <person name="Hauser L."/>
            <person name="Brambilla E.M."/>
            <person name="Rohde M."/>
            <person name="Spring S."/>
            <person name="Detter J.C."/>
            <person name="Woyke T."/>
            <person name="Bristow J."/>
            <person name="Eisen J.A."/>
            <person name="Markowitz V."/>
            <person name="Hugenholtz P."/>
            <person name="Kyrpides N.C."/>
            <person name="Klenk H.P."/>
        </authorList>
    </citation>
    <scope>NUCLEOTIDE SEQUENCE [LARGE SCALE GENOMIC DNA]</scope>
    <source>
        <strain evidence="3">ATCC 700848 / DSM 11109 / ASRB2</strain>
    </source>
</reference>
<dbReference type="EMBL" id="CP002629">
    <property type="protein sequence ID" value="AEB10596.1"/>
    <property type="molecule type" value="Genomic_DNA"/>
</dbReference>
<evidence type="ECO:0000313" key="3">
    <source>
        <dbReference type="Proteomes" id="UP000000483"/>
    </source>
</evidence>
<dbReference type="RefSeq" id="WP_013707705.1">
    <property type="nucleotide sequence ID" value="NC_015388.1"/>
</dbReference>
<dbReference type="HOGENOM" id="CLU_382552_0_0_7"/>
<dbReference type="KEGG" id="dao:Desac_2789"/>
<protein>
    <recommendedName>
        <fullName evidence="4">TIGR03986 family CRISPR-associated RAMP protein</fullName>
    </recommendedName>
</protein>
<feature type="region of interest" description="Disordered" evidence="1">
    <location>
        <begin position="1"/>
        <end position="43"/>
    </location>
</feature>
<feature type="compositionally biased region" description="Basic residues" evidence="1">
    <location>
        <begin position="1"/>
        <end position="10"/>
    </location>
</feature>
<accession>F2NE28</accession>
<dbReference type="InterPro" id="IPR023825">
    <property type="entry name" value="CRISPR-assoc_RAMP_BGP1436"/>
</dbReference>
<evidence type="ECO:0000256" key="1">
    <source>
        <dbReference type="SAM" id="MobiDB-lite"/>
    </source>
</evidence>
<gene>
    <name evidence="2" type="ordered locus">Desac_2789</name>
</gene>